<accession>A0A0W0CUB9</accession>
<dbReference type="VEuPathDB" id="FungiDB:GWK60_H04631"/>
<dbReference type="OrthoDB" id="4085867at2759"/>
<evidence type="ECO:0000313" key="2">
    <source>
        <dbReference type="Proteomes" id="UP000054886"/>
    </source>
</evidence>
<reference evidence="1 2" key="1">
    <citation type="submission" date="2015-10" db="EMBL/GenBank/DDBJ databases">
        <title>Draft genomes sequences of Candida glabrata isolates 1A, 1B, 2A, 2B, 3A and 3B.</title>
        <authorList>
            <person name="Haavelsrud O.E."/>
            <person name="Gaustad P."/>
        </authorList>
    </citation>
    <scope>NUCLEOTIDE SEQUENCE [LARGE SCALE GENOMIC DNA]</scope>
    <source>
        <strain evidence="1">910700640</strain>
    </source>
</reference>
<name>A0A0W0CUB9_CANGB</name>
<dbReference type="Proteomes" id="UP000054886">
    <property type="component" value="Unassembled WGS sequence"/>
</dbReference>
<dbReference type="VEuPathDB" id="FungiDB:GVI51_H04565"/>
<dbReference type="Pfam" id="PF08730">
    <property type="entry name" value="Rad33"/>
    <property type="match status" value="1"/>
</dbReference>
<dbReference type="VEuPathDB" id="FungiDB:CAGL0H04719g"/>
<gene>
    <name evidence="1" type="ORF">AO440_002093</name>
</gene>
<organism evidence="1 2">
    <name type="scientific">Candida glabrata</name>
    <name type="common">Yeast</name>
    <name type="synonym">Torulopsis glabrata</name>
    <dbReference type="NCBI Taxonomy" id="5478"/>
    <lineage>
        <taxon>Eukaryota</taxon>
        <taxon>Fungi</taxon>
        <taxon>Dikarya</taxon>
        <taxon>Ascomycota</taxon>
        <taxon>Saccharomycotina</taxon>
        <taxon>Saccharomycetes</taxon>
        <taxon>Saccharomycetales</taxon>
        <taxon>Saccharomycetaceae</taxon>
        <taxon>Nakaseomyces</taxon>
    </lineage>
</organism>
<dbReference type="GO" id="GO:0006289">
    <property type="term" value="P:nucleotide-excision repair"/>
    <property type="evidence" value="ECO:0007669"/>
    <property type="project" value="EnsemblFungi"/>
</dbReference>
<protein>
    <submittedName>
        <fullName evidence="1">DNA repair protein RAD33</fullName>
    </submittedName>
</protein>
<dbReference type="VEuPathDB" id="FungiDB:B1J91_H04719g"/>
<dbReference type="AlphaFoldDB" id="A0A0W0CUB9"/>
<evidence type="ECO:0000313" key="1">
    <source>
        <dbReference type="EMBL" id="KTA96609.1"/>
    </source>
</evidence>
<dbReference type="InterPro" id="IPR014841">
    <property type="entry name" value="Rad33"/>
</dbReference>
<proteinExistence type="predicted"/>
<sequence>MSSKVKLTYEQVKKFTEAKIPDEVEDEILTRYAEFSLEGDMVVKDMVPYFESLELPRRFYKHVRKDQVVIEGTDIVDFDKLLKLTYHILVFMDNETLIDSLWELLIRSSGKDRNGSVRDIKDHVLSIKDFQKIENYLGDAQNISLIDMVSVATGGKRVYITYLDFAYVLGKLGYLRF</sequence>
<comment type="caution">
    <text evidence="1">The sequence shown here is derived from an EMBL/GenBank/DDBJ whole genome shotgun (WGS) entry which is preliminary data.</text>
</comment>
<dbReference type="EMBL" id="LLZZ01000171">
    <property type="protein sequence ID" value="KTA96609.1"/>
    <property type="molecule type" value="Genomic_DNA"/>
</dbReference>